<comment type="function">
    <text evidence="11">Involved in deacetylation of histones, chromatin assembly and chromosome segregation. May act as a transcriptional oscillator, directing histone deacetylases to specific chromosomal domains. Component of the NuA4 histone acetyltransferase complex which is involved in transcriptional activation of selected genes principally by acetylation of nucleosomal histone H4 and H2A. The NuA4 complex is also involved in DNA repair.</text>
</comment>
<dbReference type="OrthoDB" id="124855at2759"/>
<dbReference type="AlphaFoldDB" id="A0A8H6EK78"/>
<feature type="domain" description="MRG" evidence="14">
    <location>
        <begin position="512"/>
        <end position="685"/>
    </location>
</feature>
<dbReference type="GO" id="GO:0032221">
    <property type="term" value="C:Rpd3S complex"/>
    <property type="evidence" value="ECO:0007669"/>
    <property type="project" value="TreeGrafter"/>
</dbReference>
<evidence type="ECO:0000256" key="13">
    <source>
        <dbReference type="SAM" id="MobiDB-lite"/>
    </source>
</evidence>
<feature type="compositionally biased region" description="Polar residues" evidence="13">
    <location>
        <begin position="74"/>
        <end position="93"/>
    </location>
</feature>
<feature type="region of interest" description="Disordered" evidence="13">
    <location>
        <begin position="118"/>
        <end position="180"/>
    </location>
</feature>
<proteinExistence type="inferred from homology"/>
<comment type="caution">
    <text evidence="15">The sequence shown here is derived from an EMBL/GenBank/DDBJ whole genome shotgun (WGS) entry which is preliminary data.</text>
</comment>
<evidence type="ECO:0000256" key="6">
    <source>
        <dbReference type="ARBA" id="ARBA00022853"/>
    </source>
</evidence>
<evidence type="ECO:0000256" key="9">
    <source>
        <dbReference type="ARBA" id="ARBA00023204"/>
    </source>
</evidence>
<comment type="similarity">
    <text evidence="2">Belongs to the MRG family.</text>
</comment>
<evidence type="ECO:0000259" key="14">
    <source>
        <dbReference type="Pfam" id="PF05712"/>
    </source>
</evidence>
<evidence type="ECO:0000256" key="5">
    <source>
        <dbReference type="ARBA" id="ARBA00022763"/>
    </source>
</evidence>
<dbReference type="Proteomes" id="UP000531561">
    <property type="component" value="Unassembled WGS sequence"/>
</dbReference>
<keyword evidence="6" id="KW-0156">Chromatin regulator</keyword>
<dbReference type="PROSITE" id="PS51640">
    <property type="entry name" value="MRG"/>
    <property type="match status" value="1"/>
</dbReference>
<dbReference type="InterPro" id="IPR008676">
    <property type="entry name" value="MRG"/>
</dbReference>
<dbReference type="Gene3D" id="1.10.274.30">
    <property type="entry name" value="MRG domain"/>
    <property type="match status" value="1"/>
</dbReference>
<dbReference type="GO" id="GO:0006281">
    <property type="term" value="P:DNA repair"/>
    <property type="evidence" value="ECO:0007669"/>
    <property type="project" value="UniProtKB-KW"/>
</dbReference>
<evidence type="ECO:0000313" key="16">
    <source>
        <dbReference type="Proteomes" id="UP000531561"/>
    </source>
</evidence>
<dbReference type="EMBL" id="JABFCT010000006">
    <property type="protein sequence ID" value="KAF5875312.1"/>
    <property type="molecule type" value="Genomic_DNA"/>
</dbReference>
<dbReference type="PANTHER" id="PTHR10880">
    <property type="entry name" value="MORTALITY FACTOR 4-LIKE PROTEIN"/>
    <property type="match status" value="1"/>
</dbReference>
<evidence type="ECO:0000256" key="11">
    <source>
        <dbReference type="ARBA" id="ARBA00057322"/>
    </source>
</evidence>
<evidence type="ECO:0000256" key="4">
    <source>
        <dbReference type="ARBA" id="ARBA00018505"/>
    </source>
</evidence>
<dbReference type="PANTHER" id="PTHR10880:SF15">
    <property type="entry name" value="MSL COMPLEX SUBUNIT 3"/>
    <property type="match status" value="1"/>
</dbReference>
<dbReference type="Pfam" id="PF05712">
    <property type="entry name" value="MRG"/>
    <property type="match status" value="1"/>
</dbReference>
<dbReference type="Gene3D" id="2.30.30.140">
    <property type="match status" value="1"/>
</dbReference>
<gene>
    <name evidence="15" type="ORF">Bfra_003767</name>
</gene>
<evidence type="ECO:0000256" key="12">
    <source>
        <dbReference type="ARBA" id="ARBA00072864"/>
    </source>
</evidence>
<evidence type="ECO:0000313" key="15">
    <source>
        <dbReference type="EMBL" id="KAF5875312.1"/>
    </source>
</evidence>
<dbReference type="GO" id="GO:0006355">
    <property type="term" value="P:regulation of DNA-templated transcription"/>
    <property type="evidence" value="ECO:0007669"/>
    <property type="project" value="InterPro"/>
</dbReference>
<evidence type="ECO:0000256" key="1">
    <source>
        <dbReference type="ARBA" id="ARBA00004123"/>
    </source>
</evidence>
<feature type="region of interest" description="Disordered" evidence="13">
    <location>
        <begin position="268"/>
        <end position="290"/>
    </location>
</feature>
<evidence type="ECO:0000256" key="2">
    <source>
        <dbReference type="ARBA" id="ARBA00009093"/>
    </source>
</evidence>
<comment type="subunit">
    <text evidence="3">Component of the NuA4 histone acetyltransferase complex.</text>
</comment>
<accession>A0A8H6EK78</accession>
<feature type="region of interest" description="Disordered" evidence="13">
    <location>
        <begin position="445"/>
        <end position="464"/>
    </location>
</feature>
<dbReference type="SUPFAM" id="SSF54160">
    <property type="entry name" value="Chromo domain-like"/>
    <property type="match status" value="1"/>
</dbReference>
<sequence length="699" mass="79366">MAPSKSGPPVAPYAKDEKVLCFHHDLLYEAKVLDTRPTEDGSSWQCKIHYKGQSPPKPSRSLRPRIRTLRESHGNSPKSRNQAESNHDNQNSWDDWVPQDRVMKFNDDNKELAAQLHQEMKKMSQKPKSATSAGGKKIGGRTNGSDFGSGRGSEERHASVAAQGGGRAGPRRNRDYDLEQMGPPIVPAVKARAKRLAKNIGISASQNKIQKPQVTNVKEKTKAKTKVKAVAKAVVKAVNNLAAPPVNVRRSAREKCPAQPYDRSIIDSGNLTVTKPKPIMNGKNPDWANPKSEHWNVDKFLKNDSMVPKTNLDARPPKDFQFISNNSIRNPDTYRPDKSNYVYKPKEKAAPVHPKLQAHIKKGTDTKPLRQWYADYEPGQINPIAGRLFDDNQLPPPQLKRKRLFPLSYSEERIEEVMKPPPKKPRLILNNGSDKSALKKIAGKAVSRTAQKASPKNNGTAASTEIEKKVKFEKETKSTSEVRGERLIKTTKKMLPRILNSNTVMERRDFNYLQEENFHNRPSINLVIPDHIKAILVDDWENVTKNQQLVPLPHHKSVDQILNDWLEFEKPKRPIGSAQADILEEIVAGLKEYFERCLPRILLYRFERQQHMDFRDLWDDDSYPHSSACDTYGAEHLCRLLVTLPELIAQTNMDLQSVNRLREELSKLTNWIGKNAKDYFVTEYETPGAEYVDKARNPN</sequence>
<feature type="region of interest" description="Disordered" evidence="13">
    <location>
        <begin position="34"/>
        <end position="99"/>
    </location>
</feature>
<protein>
    <recommendedName>
        <fullName evidence="4">Chromatin modification-related protein EAF3</fullName>
    </recommendedName>
    <alternativeName>
        <fullName evidence="12">Chromatin modification-related protein eaf3</fullName>
    </alternativeName>
</protein>
<feature type="region of interest" description="Disordered" evidence="13">
    <location>
        <begin position="308"/>
        <end position="337"/>
    </location>
</feature>
<keyword evidence="16" id="KW-1185">Reference proteome</keyword>
<keyword evidence="9" id="KW-0234">DNA repair</keyword>
<dbReference type="InterPro" id="IPR026541">
    <property type="entry name" value="MRG_dom"/>
</dbReference>
<organism evidence="15 16">
    <name type="scientific">Botrytis fragariae</name>
    <dbReference type="NCBI Taxonomy" id="1964551"/>
    <lineage>
        <taxon>Eukaryota</taxon>
        <taxon>Fungi</taxon>
        <taxon>Dikarya</taxon>
        <taxon>Ascomycota</taxon>
        <taxon>Pezizomycotina</taxon>
        <taxon>Leotiomycetes</taxon>
        <taxon>Helotiales</taxon>
        <taxon>Sclerotiniaceae</taxon>
        <taxon>Botrytis</taxon>
    </lineage>
</organism>
<name>A0A8H6EK78_9HELO</name>
<dbReference type="FunFam" id="1.10.274.30:FF:000004">
    <property type="entry name" value="Putative Chromatin modification-related protein eaf3"/>
    <property type="match status" value="1"/>
</dbReference>
<keyword evidence="8" id="KW-0804">Transcription</keyword>
<evidence type="ECO:0000256" key="7">
    <source>
        <dbReference type="ARBA" id="ARBA00023015"/>
    </source>
</evidence>
<dbReference type="GO" id="GO:0035267">
    <property type="term" value="C:NuA4 histone acetyltransferase complex"/>
    <property type="evidence" value="ECO:0007669"/>
    <property type="project" value="TreeGrafter"/>
</dbReference>
<reference evidence="15 16" key="1">
    <citation type="journal article" date="2020" name="Phytopathology">
        <title>A high-quality genome resource of Botrytis fragariae, a new and rapidly spreading fungal pathogen causing strawberry gray mold in the U.S.A.</title>
        <authorList>
            <person name="Wu Y."/>
            <person name="Saski C.A."/>
            <person name="Schnabel G."/>
            <person name="Xiao S."/>
            <person name="Hu M."/>
        </authorList>
    </citation>
    <scope>NUCLEOTIDE SEQUENCE [LARGE SCALE GENOMIC DNA]</scope>
    <source>
        <strain evidence="15 16">BVB16</strain>
    </source>
</reference>
<keyword evidence="5" id="KW-0227">DNA damage</keyword>
<evidence type="ECO:0000256" key="8">
    <source>
        <dbReference type="ARBA" id="ARBA00023163"/>
    </source>
</evidence>
<keyword evidence="7" id="KW-0805">Transcription regulation</keyword>
<keyword evidence="10" id="KW-0539">Nucleus</keyword>
<evidence type="ECO:0000256" key="10">
    <source>
        <dbReference type="ARBA" id="ARBA00023242"/>
    </source>
</evidence>
<dbReference type="GeneID" id="59257863"/>
<dbReference type="InterPro" id="IPR016197">
    <property type="entry name" value="Chromo-like_dom_sf"/>
</dbReference>
<dbReference type="GO" id="GO:0006325">
    <property type="term" value="P:chromatin organization"/>
    <property type="evidence" value="ECO:0007669"/>
    <property type="project" value="UniProtKB-KW"/>
</dbReference>
<dbReference type="RefSeq" id="XP_037194258.1">
    <property type="nucleotide sequence ID" value="XM_037334171.1"/>
</dbReference>
<feature type="compositionally biased region" description="Polar residues" evidence="13">
    <location>
        <begin position="448"/>
        <end position="463"/>
    </location>
</feature>
<dbReference type="InterPro" id="IPR038217">
    <property type="entry name" value="MRG_C_sf"/>
</dbReference>
<evidence type="ECO:0000256" key="3">
    <source>
        <dbReference type="ARBA" id="ARBA00011353"/>
    </source>
</evidence>
<comment type="subcellular location">
    <subcellularLocation>
        <location evidence="1">Nucleus</location>
    </subcellularLocation>
</comment>